<evidence type="ECO:0000313" key="2">
    <source>
        <dbReference type="Proteomes" id="UP001219525"/>
    </source>
</evidence>
<comment type="caution">
    <text evidence="1">The sequence shown here is derived from an EMBL/GenBank/DDBJ whole genome shotgun (WGS) entry which is preliminary data.</text>
</comment>
<dbReference type="AlphaFoldDB" id="A0AAD6UNU9"/>
<sequence>MLIEALTATPYFIRFLRSEAGAGIAALQAKRVAGAIDAIGKMSNDDIGDITELLSMLFLLQGEQDVAAEDKAILLKHLTLWEGRLDGTLAMSKSARTCREYLEGRTHTTGAWFTSREDHRHLAEECVDKCGEEECGCKCAV</sequence>
<protein>
    <submittedName>
        <fullName evidence="1">Uncharacterized protein</fullName>
    </submittedName>
</protein>
<name>A0AAD6UNU9_9AGAR</name>
<gene>
    <name evidence="1" type="ORF">GGX14DRAFT_483095</name>
</gene>
<organism evidence="1 2">
    <name type="scientific">Mycena pura</name>
    <dbReference type="NCBI Taxonomy" id="153505"/>
    <lineage>
        <taxon>Eukaryota</taxon>
        <taxon>Fungi</taxon>
        <taxon>Dikarya</taxon>
        <taxon>Basidiomycota</taxon>
        <taxon>Agaricomycotina</taxon>
        <taxon>Agaricomycetes</taxon>
        <taxon>Agaricomycetidae</taxon>
        <taxon>Agaricales</taxon>
        <taxon>Marasmiineae</taxon>
        <taxon>Mycenaceae</taxon>
        <taxon>Mycena</taxon>
    </lineage>
</organism>
<proteinExistence type="predicted"/>
<keyword evidence="2" id="KW-1185">Reference proteome</keyword>
<dbReference type="Proteomes" id="UP001219525">
    <property type="component" value="Unassembled WGS sequence"/>
</dbReference>
<accession>A0AAD6UNU9</accession>
<feature type="non-terminal residue" evidence="1">
    <location>
        <position position="1"/>
    </location>
</feature>
<evidence type="ECO:0000313" key="1">
    <source>
        <dbReference type="EMBL" id="KAJ7190500.1"/>
    </source>
</evidence>
<reference evidence="1" key="1">
    <citation type="submission" date="2023-03" db="EMBL/GenBank/DDBJ databases">
        <title>Massive genome expansion in bonnet fungi (Mycena s.s.) driven by repeated elements and novel gene families across ecological guilds.</title>
        <authorList>
            <consortium name="Lawrence Berkeley National Laboratory"/>
            <person name="Harder C.B."/>
            <person name="Miyauchi S."/>
            <person name="Viragh M."/>
            <person name="Kuo A."/>
            <person name="Thoen E."/>
            <person name="Andreopoulos B."/>
            <person name="Lu D."/>
            <person name="Skrede I."/>
            <person name="Drula E."/>
            <person name="Henrissat B."/>
            <person name="Morin E."/>
            <person name="Kohler A."/>
            <person name="Barry K."/>
            <person name="LaButti K."/>
            <person name="Morin E."/>
            <person name="Salamov A."/>
            <person name="Lipzen A."/>
            <person name="Mereny Z."/>
            <person name="Hegedus B."/>
            <person name="Baldrian P."/>
            <person name="Stursova M."/>
            <person name="Weitz H."/>
            <person name="Taylor A."/>
            <person name="Grigoriev I.V."/>
            <person name="Nagy L.G."/>
            <person name="Martin F."/>
            <person name="Kauserud H."/>
        </authorList>
    </citation>
    <scope>NUCLEOTIDE SEQUENCE</scope>
    <source>
        <strain evidence="1">9144</strain>
    </source>
</reference>
<dbReference type="EMBL" id="JARJCW010000148">
    <property type="protein sequence ID" value="KAJ7190500.1"/>
    <property type="molecule type" value="Genomic_DNA"/>
</dbReference>